<dbReference type="EMBL" id="MN739460">
    <property type="protein sequence ID" value="QHT05884.1"/>
    <property type="molecule type" value="Genomic_DNA"/>
</dbReference>
<dbReference type="AlphaFoldDB" id="A0A6C0CQ99"/>
<sequence length="290" mass="35176">MDDFDLEIENYDLREILNLFKLDYNFDNVDLKRAQKIALKTHPDKSNLPKEYFMFFMKAFQIVQQIYYYRYKKFQDSKKKDYKVDINKENKALLKSLDGKSVKEFNEWFNQAFEKVKVQDRNQDSGYGDWLRSDKDIHDFKDAKMNDFERLFEKRKSECKSLIVRKDINELEQQSGYMLERNKPENYESNMFSKLQFDDLKKAHTQTVVPVTRSDFLNKEQFNSLDSYKRHRAQQNLRTLSREEARVYLANKQMMEGKTNTQRAYNLLKQDEEMEAANKKWWSHLKQLKN</sequence>
<organism evidence="1">
    <name type="scientific">viral metagenome</name>
    <dbReference type="NCBI Taxonomy" id="1070528"/>
    <lineage>
        <taxon>unclassified sequences</taxon>
        <taxon>metagenomes</taxon>
        <taxon>organismal metagenomes</taxon>
    </lineage>
</organism>
<protein>
    <recommendedName>
        <fullName evidence="2">J domain-containing protein</fullName>
    </recommendedName>
</protein>
<evidence type="ECO:0008006" key="2">
    <source>
        <dbReference type="Google" id="ProtNLM"/>
    </source>
</evidence>
<name>A0A6C0CQ99_9ZZZZ</name>
<reference evidence="1" key="1">
    <citation type="journal article" date="2020" name="Nature">
        <title>Giant virus diversity and host interactions through global metagenomics.</title>
        <authorList>
            <person name="Schulz F."/>
            <person name="Roux S."/>
            <person name="Paez-Espino D."/>
            <person name="Jungbluth S."/>
            <person name="Walsh D.A."/>
            <person name="Denef V.J."/>
            <person name="McMahon K.D."/>
            <person name="Konstantinidis K.T."/>
            <person name="Eloe-Fadrosh E.A."/>
            <person name="Kyrpides N.C."/>
            <person name="Woyke T."/>
        </authorList>
    </citation>
    <scope>NUCLEOTIDE SEQUENCE</scope>
    <source>
        <strain evidence="1">GVMAG-M-3300021425-14</strain>
    </source>
</reference>
<proteinExistence type="predicted"/>
<evidence type="ECO:0000313" key="1">
    <source>
        <dbReference type="EMBL" id="QHT05884.1"/>
    </source>
</evidence>
<accession>A0A6C0CQ99</accession>